<dbReference type="EMBL" id="LPBJ01000047">
    <property type="protein sequence ID" value="KVP97843.1"/>
    <property type="molecule type" value="Genomic_DNA"/>
</dbReference>
<dbReference type="AlphaFoldDB" id="A0AAW3MV79"/>
<gene>
    <name evidence="1" type="ORF">WJ96_04535</name>
</gene>
<accession>A0AAW3MV79</accession>
<proteinExistence type="predicted"/>
<comment type="caution">
    <text evidence="1">The sequence shown here is derived from an EMBL/GenBank/DDBJ whole genome shotgun (WGS) entry which is preliminary data.</text>
</comment>
<keyword evidence="2" id="KW-1185">Reference proteome</keyword>
<evidence type="ECO:0000313" key="2">
    <source>
        <dbReference type="Proteomes" id="UP000056453"/>
    </source>
</evidence>
<dbReference type="Proteomes" id="UP000056453">
    <property type="component" value="Unassembled WGS sequence"/>
</dbReference>
<name>A0AAW3MV79_9BURK</name>
<sequence>MMNKEQKISAGLAFMQAAAAAMPKSLGDRERIAAFSEAMKLAIRNRFAFAKEDAKELLRMGIQTCVGVFRPLDYYQEACVAGGTYPKMWEAHHGQKPWIARKAIVPRYLQRDYGRTSIQDGNRVATGLGVLMPQSFDDADKFTLPVEGLQVWWVTSMTDELITVCRYRLSPSELEKRHYDTPFQRTGHPFRIRKLTREQWKELNAEPVEDKQAA</sequence>
<protein>
    <submittedName>
        <fullName evidence="1">Uncharacterized protein</fullName>
    </submittedName>
</protein>
<organism evidence="1 2">
    <name type="scientific">Burkholderia ubonensis</name>
    <dbReference type="NCBI Taxonomy" id="101571"/>
    <lineage>
        <taxon>Bacteria</taxon>
        <taxon>Pseudomonadati</taxon>
        <taxon>Pseudomonadota</taxon>
        <taxon>Betaproteobacteria</taxon>
        <taxon>Burkholderiales</taxon>
        <taxon>Burkholderiaceae</taxon>
        <taxon>Burkholderia</taxon>
        <taxon>Burkholderia cepacia complex</taxon>
    </lineage>
</organism>
<dbReference type="RefSeq" id="WP_059953997.1">
    <property type="nucleotide sequence ID" value="NZ_LPBG01000117.1"/>
</dbReference>
<evidence type="ECO:0000313" key="1">
    <source>
        <dbReference type="EMBL" id="KVP97843.1"/>
    </source>
</evidence>
<reference evidence="1 2" key="1">
    <citation type="submission" date="2015-11" db="EMBL/GenBank/DDBJ databases">
        <title>Expanding the genomic diversity of Burkholderia species for the development of highly accurate diagnostics.</title>
        <authorList>
            <person name="Sahl J."/>
            <person name="Keim P."/>
            <person name="Wagner D."/>
        </authorList>
    </citation>
    <scope>NUCLEOTIDE SEQUENCE [LARGE SCALE GENOMIC DNA]</scope>
    <source>
        <strain evidence="1 2">MSMB1808WGS</strain>
    </source>
</reference>